<comment type="similarity">
    <text evidence="1">Belongs to the LysR transcriptional regulatory family.</text>
</comment>
<evidence type="ECO:0000256" key="2">
    <source>
        <dbReference type="ARBA" id="ARBA00023015"/>
    </source>
</evidence>
<dbReference type="Pfam" id="PF00126">
    <property type="entry name" value="HTH_1"/>
    <property type="match status" value="1"/>
</dbReference>
<evidence type="ECO:0000256" key="1">
    <source>
        <dbReference type="ARBA" id="ARBA00009437"/>
    </source>
</evidence>
<dbReference type="Gene3D" id="1.10.10.10">
    <property type="entry name" value="Winged helix-like DNA-binding domain superfamily/Winged helix DNA-binding domain"/>
    <property type="match status" value="1"/>
</dbReference>
<keyword evidence="7" id="KW-1185">Reference proteome</keyword>
<organism evidence="6 7">
    <name type="scientific">Catenulispora acidiphila (strain DSM 44928 / JCM 14897 / NBRC 102108 / NRRL B-24433 / ID139908)</name>
    <dbReference type="NCBI Taxonomy" id="479433"/>
    <lineage>
        <taxon>Bacteria</taxon>
        <taxon>Bacillati</taxon>
        <taxon>Actinomycetota</taxon>
        <taxon>Actinomycetes</taxon>
        <taxon>Catenulisporales</taxon>
        <taxon>Catenulisporaceae</taxon>
        <taxon>Catenulispora</taxon>
    </lineage>
</organism>
<accession>C7Q7M1</accession>
<reference evidence="6 7" key="1">
    <citation type="journal article" date="2009" name="Stand. Genomic Sci.">
        <title>Complete genome sequence of Catenulispora acidiphila type strain (ID 139908).</title>
        <authorList>
            <person name="Copeland A."/>
            <person name="Lapidus A."/>
            <person name="Glavina Del Rio T."/>
            <person name="Nolan M."/>
            <person name="Lucas S."/>
            <person name="Chen F."/>
            <person name="Tice H."/>
            <person name="Cheng J.F."/>
            <person name="Bruce D."/>
            <person name="Goodwin L."/>
            <person name="Pitluck S."/>
            <person name="Mikhailova N."/>
            <person name="Pati A."/>
            <person name="Ivanova N."/>
            <person name="Mavromatis K."/>
            <person name="Chen A."/>
            <person name="Palaniappan K."/>
            <person name="Chain P."/>
            <person name="Land M."/>
            <person name="Hauser L."/>
            <person name="Chang Y.J."/>
            <person name="Jeffries C.D."/>
            <person name="Chertkov O."/>
            <person name="Brettin T."/>
            <person name="Detter J.C."/>
            <person name="Han C."/>
            <person name="Ali Z."/>
            <person name="Tindall B.J."/>
            <person name="Goker M."/>
            <person name="Bristow J."/>
            <person name="Eisen J.A."/>
            <person name="Markowitz V."/>
            <person name="Hugenholtz P."/>
            <person name="Kyrpides N.C."/>
            <person name="Klenk H.P."/>
        </authorList>
    </citation>
    <scope>NUCLEOTIDE SEQUENCE [LARGE SCALE GENOMIC DNA]</scope>
    <source>
        <strain evidence="7">DSM 44928 / JCM 14897 / NBRC 102108 / NRRL B-24433 / ID139908</strain>
    </source>
</reference>
<sequence>MRVSSLVVDMELRALRYFAAVAEELHFGRAARRLHMTQPPLSRAIRQLEADLGVALFERSPSGVALTAVGAWFYQDARALLDQADRLRAKVAAAAGAATLTVGMLTDDADPAASHLVKAFRERHPHVDVQIREADFTDPTSGLRAGLVDVALTYAPFDETGISVRRLRTDPVGAVLRTDDPLADREALHLADLADRRWFRFPESADPIWRAFWNATAPDGPARQGPLVRTVHECLQAVLWNGTIGLAPRIEVLPDGLAFVPLADVPPSALVVAWAGARDDPLVRSFVRIALRTYGAAAVS</sequence>
<dbReference type="AlphaFoldDB" id="C7Q7M1"/>
<dbReference type="Proteomes" id="UP000000851">
    <property type="component" value="Chromosome"/>
</dbReference>
<dbReference type="CDD" id="cd08414">
    <property type="entry name" value="PBP2_LTTR_aromatics_like"/>
    <property type="match status" value="1"/>
</dbReference>
<dbReference type="InterPro" id="IPR000847">
    <property type="entry name" value="LysR_HTH_N"/>
</dbReference>
<dbReference type="HOGENOM" id="CLU_039613_6_4_11"/>
<dbReference type="PANTHER" id="PTHR30346">
    <property type="entry name" value="TRANSCRIPTIONAL DUAL REGULATOR HCAR-RELATED"/>
    <property type="match status" value="1"/>
</dbReference>
<dbReference type="SUPFAM" id="SSF53850">
    <property type="entry name" value="Periplasmic binding protein-like II"/>
    <property type="match status" value="1"/>
</dbReference>
<dbReference type="GO" id="GO:0003700">
    <property type="term" value="F:DNA-binding transcription factor activity"/>
    <property type="evidence" value="ECO:0007669"/>
    <property type="project" value="InterPro"/>
</dbReference>
<evidence type="ECO:0000259" key="5">
    <source>
        <dbReference type="PROSITE" id="PS50931"/>
    </source>
</evidence>
<dbReference type="SUPFAM" id="SSF46785">
    <property type="entry name" value="Winged helix' DNA-binding domain"/>
    <property type="match status" value="1"/>
</dbReference>
<evidence type="ECO:0000313" key="6">
    <source>
        <dbReference type="EMBL" id="ACU72214.1"/>
    </source>
</evidence>
<protein>
    <submittedName>
        <fullName evidence="6">Transcriptional regulator, LysR family</fullName>
    </submittedName>
</protein>
<evidence type="ECO:0000256" key="4">
    <source>
        <dbReference type="ARBA" id="ARBA00023163"/>
    </source>
</evidence>
<dbReference type="eggNOG" id="COG0583">
    <property type="taxonomic scope" value="Bacteria"/>
</dbReference>
<dbReference type="InterPro" id="IPR036388">
    <property type="entry name" value="WH-like_DNA-bd_sf"/>
</dbReference>
<keyword evidence="2" id="KW-0805">Transcription regulation</keyword>
<dbReference type="STRING" id="479433.Caci_3307"/>
<gene>
    <name evidence="6" type="ordered locus">Caci_3307</name>
</gene>
<proteinExistence type="inferred from homology"/>
<keyword evidence="3" id="KW-0238">DNA-binding</keyword>
<dbReference type="PANTHER" id="PTHR30346:SF0">
    <property type="entry name" value="HCA OPERON TRANSCRIPTIONAL ACTIVATOR HCAR"/>
    <property type="match status" value="1"/>
</dbReference>
<dbReference type="PRINTS" id="PR00039">
    <property type="entry name" value="HTHLYSR"/>
</dbReference>
<evidence type="ECO:0000313" key="7">
    <source>
        <dbReference type="Proteomes" id="UP000000851"/>
    </source>
</evidence>
<dbReference type="InterPro" id="IPR036390">
    <property type="entry name" value="WH_DNA-bd_sf"/>
</dbReference>
<dbReference type="FunFam" id="1.10.10.10:FF:000001">
    <property type="entry name" value="LysR family transcriptional regulator"/>
    <property type="match status" value="1"/>
</dbReference>
<dbReference type="EMBL" id="CP001700">
    <property type="protein sequence ID" value="ACU72214.1"/>
    <property type="molecule type" value="Genomic_DNA"/>
</dbReference>
<keyword evidence="4" id="KW-0804">Transcription</keyword>
<feature type="domain" description="HTH lysR-type" evidence="5">
    <location>
        <begin position="10"/>
        <end position="67"/>
    </location>
</feature>
<name>C7Q7M1_CATAD</name>
<dbReference type="GO" id="GO:0032993">
    <property type="term" value="C:protein-DNA complex"/>
    <property type="evidence" value="ECO:0007669"/>
    <property type="project" value="TreeGrafter"/>
</dbReference>
<evidence type="ECO:0000256" key="3">
    <source>
        <dbReference type="ARBA" id="ARBA00023125"/>
    </source>
</evidence>
<dbReference type="InParanoid" id="C7Q7M1"/>
<dbReference type="GO" id="GO:0003677">
    <property type="term" value="F:DNA binding"/>
    <property type="evidence" value="ECO:0007669"/>
    <property type="project" value="UniProtKB-KW"/>
</dbReference>
<dbReference type="Pfam" id="PF03466">
    <property type="entry name" value="LysR_substrate"/>
    <property type="match status" value="1"/>
</dbReference>
<dbReference type="PROSITE" id="PS50931">
    <property type="entry name" value="HTH_LYSR"/>
    <property type="match status" value="1"/>
</dbReference>
<dbReference type="Gene3D" id="3.40.190.10">
    <property type="entry name" value="Periplasmic binding protein-like II"/>
    <property type="match status" value="2"/>
</dbReference>
<dbReference type="KEGG" id="cai:Caci_3307"/>
<dbReference type="InterPro" id="IPR005119">
    <property type="entry name" value="LysR_subst-bd"/>
</dbReference>